<feature type="transmembrane region" description="Helical" evidence="1">
    <location>
        <begin position="12"/>
        <end position="35"/>
    </location>
</feature>
<evidence type="ECO:0008006" key="4">
    <source>
        <dbReference type="Google" id="ProtNLM"/>
    </source>
</evidence>
<comment type="caution">
    <text evidence="2">The sequence shown here is derived from an EMBL/GenBank/DDBJ whole genome shotgun (WGS) entry which is preliminary data.</text>
</comment>
<dbReference type="EMBL" id="PXYT01000056">
    <property type="protein sequence ID" value="PSR25342.1"/>
    <property type="molecule type" value="Genomic_DNA"/>
</dbReference>
<sequence length="130" mass="13826">MTNDSKPNFHKGVAPVASIIRFIVGGFIVVLVSLVTRVAPFLAGILSGFPAVFLTSLVFIYLSSGQTGVRAFAQTATWGMVATFFAAMGTIAASYGRMPWPFVIASGLLLYTVFVTAAITLTNKKNFPLT</sequence>
<dbReference type="AlphaFoldDB" id="A0A2T2WT15"/>
<gene>
    <name evidence="2" type="ORF">C7B43_16965</name>
</gene>
<feature type="transmembrane region" description="Helical" evidence="1">
    <location>
        <begin position="41"/>
        <end position="63"/>
    </location>
</feature>
<dbReference type="Proteomes" id="UP000242699">
    <property type="component" value="Unassembled WGS sequence"/>
</dbReference>
<reference evidence="2 3" key="1">
    <citation type="journal article" date="2014" name="BMC Genomics">
        <title>Comparison of environmental and isolate Sulfobacillus genomes reveals diverse carbon, sulfur, nitrogen, and hydrogen metabolisms.</title>
        <authorList>
            <person name="Justice N.B."/>
            <person name="Norman A."/>
            <person name="Brown C.T."/>
            <person name="Singh A."/>
            <person name="Thomas B.C."/>
            <person name="Banfield J.F."/>
        </authorList>
    </citation>
    <scope>NUCLEOTIDE SEQUENCE [LARGE SCALE GENOMIC DNA]</scope>
    <source>
        <strain evidence="2">AMDSBA1</strain>
    </source>
</reference>
<keyword evidence="1" id="KW-0812">Transmembrane</keyword>
<feature type="transmembrane region" description="Helical" evidence="1">
    <location>
        <begin position="75"/>
        <end position="96"/>
    </location>
</feature>
<evidence type="ECO:0000313" key="2">
    <source>
        <dbReference type="EMBL" id="PSR25342.1"/>
    </source>
</evidence>
<dbReference type="Pfam" id="PF11345">
    <property type="entry name" value="DUF3147"/>
    <property type="match status" value="1"/>
</dbReference>
<proteinExistence type="predicted"/>
<feature type="transmembrane region" description="Helical" evidence="1">
    <location>
        <begin position="102"/>
        <end position="121"/>
    </location>
</feature>
<keyword evidence="1" id="KW-1133">Transmembrane helix</keyword>
<evidence type="ECO:0000313" key="3">
    <source>
        <dbReference type="Proteomes" id="UP000242699"/>
    </source>
</evidence>
<name>A0A2T2WT15_9FIRM</name>
<organism evidence="2 3">
    <name type="scientific">Sulfobacillus benefaciens</name>
    <dbReference type="NCBI Taxonomy" id="453960"/>
    <lineage>
        <taxon>Bacteria</taxon>
        <taxon>Bacillati</taxon>
        <taxon>Bacillota</taxon>
        <taxon>Clostridia</taxon>
        <taxon>Eubacteriales</taxon>
        <taxon>Clostridiales Family XVII. Incertae Sedis</taxon>
        <taxon>Sulfobacillus</taxon>
    </lineage>
</organism>
<protein>
    <recommendedName>
        <fullName evidence="4">DUF3147 domain-containing protein</fullName>
    </recommendedName>
</protein>
<evidence type="ECO:0000256" key="1">
    <source>
        <dbReference type="SAM" id="Phobius"/>
    </source>
</evidence>
<dbReference type="InterPro" id="IPR021493">
    <property type="entry name" value="DUF3147"/>
</dbReference>
<accession>A0A2T2WT15</accession>
<keyword evidence="1" id="KW-0472">Membrane</keyword>